<dbReference type="HOGENOM" id="CLU_2944129_0_0_1"/>
<gene>
    <name evidence="1" type="primary">Dper\GL20600</name>
    <name evidence="1" type="ORF">Dper_GL20600</name>
</gene>
<keyword evidence="2" id="KW-1185">Reference proteome</keyword>
<dbReference type="AlphaFoldDB" id="B4G5F0"/>
<dbReference type="EMBL" id="CH479179">
    <property type="protein sequence ID" value="EDW24816.1"/>
    <property type="molecule type" value="Genomic_DNA"/>
</dbReference>
<dbReference type="Proteomes" id="UP000008744">
    <property type="component" value="Unassembled WGS sequence"/>
</dbReference>
<organism evidence="2">
    <name type="scientific">Drosophila persimilis</name>
    <name type="common">Fruit fly</name>
    <dbReference type="NCBI Taxonomy" id="7234"/>
    <lineage>
        <taxon>Eukaryota</taxon>
        <taxon>Metazoa</taxon>
        <taxon>Ecdysozoa</taxon>
        <taxon>Arthropoda</taxon>
        <taxon>Hexapoda</taxon>
        <taxon>Insecta</taxon>
        <taxon>Pterygota</taxon>
        <taxon>Neoptera</taxon>
        <taxon>Endopterygota</taxon>
        <taxon>Diptera</taxon>
        <taxon>Brachycera</taxon>
        <taxon>Muscomorpha</taxon>
        <taxon>Ephydroidea</taxon>
        <taxon>Drosophilidae</taxon>
        <taxon>Drosophila</taxon>
        <taxon>Sophophora</taxon>
    </lineage>
</organism>
<evidence type="ECO:0000313" key="2">
    <source>
        <dbReference type="Proteomes" id="UP000008744"/>
    </source>
</evidence>
<proteinExistence type="predicted"/>
<name>B4G5F0_DROPE</name>
<protein>
    <submittedName>
        <fullName evidence="1">GL20600</fullName>
    </submittedName>
</protein>
<accession>B4G5F0</accession>
<reference evidence="1 2" key="1">
    <citation type="journal article" date="2007" name="Nature">
        <title>Evolution of genes and genomes on the Drosophila phylogeny.</title>
        <authorList>
            <consortium name="Drosophila 12 Genomes Consortium"/>
            <person name="Clark A.G."/>
            <person name="Eisen M.B."/>
            <person name="Smith D.R."/>
            <person name="Bergman C.M."/>
            <person name="Oliver B."/>
            <person name="Markow T.A."/>
            <person name="Kaufman T.C."/>
            <person name="Kellis M."/>
            <person name="Gelbart W."/>
            <person name="Iyer V.N."/>
            <person name="Pollard D.A."/>
            <person name="Sackton T.B."/>
            <person name="Larracuente A.M."/>
            <person name="Singh N.D."/>
            <person name="Abad J.P."/>
            <person name="Abt D.N."/>
            <person name="Adryan B."/>
            <person name="Aguade M."/>
            <person name="Akashi H."/>
            <person name="Anderson W.W."/>
            <person name="Aquadro C.F."/>
            <person name="Ardell D.H."/>
            <person name="Arguello R."/>
            <person name="Artieri C.G."/>
            <person name="Barbash D.A."/>
            <person name="Barker D."/>
            <person name="Barsanti P."/>
            <person name="Batterham P."/>
            <person name="Batzoglou S."/>
            <person name="Begun D."/>
            <person name="Bhutkar A."/>
            <person name="Blanco E."/>
            <person name="Bosak S.A."/>
            <person name="Bradley R.K."/>
            <person name="Brand A.D."/>
            <person name="Brent M.R."/>
            <person name="Brooks A.N."/>
            <person name="Brown R.H."/>
            <person name="Butlin R.K."/>
            <person name="Caggese C."/>
            <person name="Calvi B.R."/>
            <person name="Bernardo de Carvalho A."/>
            <person name="Caspi A."/>
            <person name="Castrezana S."/>
            <person name="Celniker S.E."/>
            <person name="Chang J.L."/>
            <person name="Chapple C."/>
            <person name="Chatterji S."/>
            <person name="Chinwalla A."/>
            <person name="Civetta A."/>
            <person name="Clifton S.W."/>
            <person name="Comeron J.M."/>
            <person name="Costello J.C."/>
            <person name="Coyne J.A."/>
            <person name="Daub J."/>
            <person name="David R.G."/>
            <person name="Delcher A.L."/>
            <person name="Delehaunty K."/>
            <person name="Do C.B."/>
            <person name="Ebling H."/>
            <person name="Edwards K."/>
            <person name="Eickbush T."/>
            <person name="Evans J.D."/>
            <person name="Filipski A."/>
            <person name="Findeiss S."/>
            <person name="Freyhult E."/>
            <person name="Fulton L."/>
            <person name="Fulton R."/>
            <person name="Garcia A.C."/>
            <person name="Gardiner A."/>
            <person name="Garfield D.A."/>
            <person name="Garvin B.E."/>
            <person name="Gibson G."/>
            <person name="Gilbert D."/>
            <person name="Gnerre S."/>
            <person name="Godfrey J."/>
            <person name="Good R."/>
            <person name="Gotea V."/>
            <person name="Gravely B."/>
            <person name="Greenberg A.J."/>
            <person name="Griffiths-Jones S."/>
            <person name="Gross S."/>
            <person name="Guigo R."/>
            <person name="Gustafson E.A."/>
            <person name="Haerty W."/>
            <person name="Hahn M.W."/>
            <person name="Halligan D.L."/>
            <person name="Halpern A.L."/>
            <person name="Halter G.M."/>
            <person name="Han M.V."/>
            <person name="Heger A."/>
            <person name="Hillier L."/>
            <person name="Hinrichs A.S."/>
            <person name="Holmes I."/>
            <person name="Hoskins R.A."/>
            <person name="Hubisz M.J."/>
            <person name="Hultmark D."/>
            <person name="Huntley M.A."/>
            <person name="Jaffe D.B."/>
            <person name="Jagadeeshan S."/>
            <person name="Jeck W.R."/>
            <person name="Johnson J."/>
            <person name="Jones C.D."/>
            <person name="Jordan W.C."/>
            <person name="Karpen G.H."/>
            <person name="Kataoka E."/>
            <person name="Keightley P.D."/>
            <person name="Kheradpour P."/>
            <person name="Kirkness E.F."/>
            <person name="Koerich L.B."/>
            <person name="Kristiansen K."/>
            <person name="Kudrna D."/>
            <person name="Kulathinal R.J."/>
            <person name="Kumar S."/>
            <person name="Kwok R."/>
            <person name="Lander E."/>
            <person name="Langley C.H."/>
            <person name="Lapoint R."/>
            <person name="Lazzaro B.P."/>
            <person name="Lee S.J."/>
            <person name="Levesque L."/>
            <person name="Li R."/>
            <person name="Lin C.F."/>
            <person name="Lin M.F."/>
            <person name="Lindblad-Toh K."/>
            <person name="Llopart A."/>
            <person name="Long M."/>
            <person name="Low L."/>
            <person name="Lozovsky E."/>
            <person name="Lu J."/>
            <person name="Luo M."/>
            <person name="Machado C.A."/>
            <person name="Makalowski W."/>
            <person name="Marzo M."/>
            <person name="Matsuda M."/>
            <person name="Matzkin L."/>
            <person name="McAllister B."/>
            <person name="McBride C.S."/>
            <person name="McKernan B."/>
            <person name="McKernan K."/>
            <person name="Mendez-Lago M."/>
            <person name="Minx P."/>
            <person name="Mollenhauer M.U."/>
            <person name="Montooth K."/>
            <person name="Mount S.M."/>
            <person name="Mu X."/>
            <person name="Myers E."/>
            <person name="Negre B."/>
            <person name="Newfeld S."/>
            <person name="Nielsen R."/>
            <person name="Noor M.A."/>
            <person name="O'Grady P."/>
            <person name="Pachter L."/>
            <person name="Papaceit M."/>
            <person name="Parisi M.J."/>
            <person name="Parisi M."/>
            <person name="Parts L."/>
            <person name="Pedersen J.S."/>
            <person name="Pesole G."/>
            <person name="Phillippy A.M."/>
            <person name="Ponting C.P."/>
            <person name="Pop M."/>
            <person name="Porcelli D."/>
            <person name="Powell J.R."/>
            <person name="Prohaska S."/>
            <person name="Pruitt K."/>
            <person name="Puig M."/>
            <person name="Quesneville H."/>
            <person name="Ram K.R."/>
            <person name="Rand D."/>
            <person name="Rasmussen M.D."/>
            <person name="Reed L.K."/>
            <person name="Reenan R."/>
            <person name="Reily A."/>
            <person name="Remington K.A."/>
            <person name="Rieger T.T."/>
            <person name="Ritchie M.G."/>
            <person name="Robin C."/>
            <person name="Rogers Y.H."/>
            <person name="Rohde C."/>
            <person name="Rozas J."/>
            <person name="Rubenfield M.J."/>
            <person name="Ruiz A."/>
            <person name="Russo S."/>
            <person name="Salzberg S.L."/>
            <person name="Sanchez-Gracia A."/>
            <person name="Saranga D.J."/>
            <person name="Sato H."/>
            <person name="Schaeffer S.W."/>
            <person name="Schatz M.C."/>
            <person name="Schlenke T."/>
            <person name="Schwartz R."/>
            <person name="Segarra C."/>
            <person name="Singh R.S."/>
            <person name="Sirot L."/>
            <person name="Sirota M."/>
            <person name="Sisneros N.B."/>
            <person name="Smith C.D."/>
            <person name="Smith T.F."/>
            <person name="Spieth J."/>
            <person name="Stage D.E."/>
            <person name="Stark A."/>
            <person name="Stephan W."/>
            <person name="Strausberg R.L."/>
            <person name="Strempel S."/>
            <person name="Sturgill D."/>
            <person name="Sutton G."/>
            <person name="Sutton G.G."/>
            <person name="Tao W."/>
            <person name="Teichmann S."/>
            <person name="Tobari Y.N."/>
            <person name="Tomimura Y."/>
            <person name="Tsolas J.M."/>
            <person name="Valente V.L."/>
            <person name="Venter E."/>
            <person name="Venter J.C."/>
            <person name="Vicario S."/>
            <person name="Vieira F.G."/>
            <person name="Vilella A.J."/>
            <person name="Villasante A."/>
            <person name="Walenz B."/>
            <person name="Wang J."/>
            <person name="Wasserman M."/>
            <person name="Watts T."/>
            <person name="Wilson D."/>
            <person name="Wilson R.K."/>
            <person name="Wing R.A."/>
            <person name="Wolfner M.F."/>
            <person name="Wong A."/>
            <person name="Wong G.K."/>
            <person name="Wu C.I."/>
            <person name="Wu G."/>
            <person name="Yamamoto D."/>
            <person name="Yang H.P."/>
            <person name="Yang S.P."/>
            <person name="Yorke J.A."/>
            <person name="Yoshida K."/>
            <person name="Zdobnov E."/>
            <person name="Zhang P."/>
            <person name="Zhang Y."/>
            <person name="Zimin A.V."/>
            <person name="Baldwin J."/>
            <person name="Abdouelleil A."/>
            <person name="Abdulkadir J."/>
            <person name="Abebe A."/>
            <person name="Abera B."/>
            <person name="Abreu J."/>
            <person name="Acer S.C."/>
            <person name="Aftuck L."/>
            <person name="Alexander A."/>
            <person name="An P."/>
            <person name="Anderson E."/>
            <person name="Anderson S."/>
            <person name="Arachi H."/>
            <person name="Azer M."/>
            <person name="Bachantsang P."/>
            <person name="Barry A."/>
            <person name="Bayul T."/>
            <person name="Berlin A."/>
            <person name="Bessette D."/>
            <person name="Bloom T."/>
            <person name="Blye J."/>
            <person name="Boguslavskiy L."/>
            <person name="Bonnet C."/>
            <person name="Boukhgalter B."/>
            <person name="Bourzgui I."/>
            <person name="Brown A."/>
            <person name="Cahill P."/>
            <person name="Channer S."/>
            <person name="Cheshatsang Y."/>
            <person name="Chuda L."/>
            <person name="Citroen M."/>
            <person name="Collymore A."/>
            <person name="Cooke P."/>
            <person name="Costello M."/>
            <person name="D'Aco K."/>
            <person name="Daza R."/>
            <person name="De Haan G."/>
            <person name="DeGray S."/>
            <person name="DeMaso C."/>
            <person name="Dhargay N."/>
            <person name="Dooley K."/>
            <person name="Dooley E."/>
            <person name="Doricent M."/>
            <person name="Dorje P."/>
            <person name="Dorjee K."/>
            <person name="Dupes A."/>
            <person name="Elong R."/>
            <person name="Falk J."/>
            <person name="Farina A."/>
            <person name="Faro S."/>
            <person name="Ferguson D."/>
            <person name="Fisher S."/>
            <person name="Foley C.D."/>
            <person name="Franke A."/>
            <person name="Friedrich D."/>
            <person name="Gadbois L."/>
            <person name="Gearin G."/>
            <person name="Gearin C.R."/>
            <person name="Giannoukos G."/>
            <person name="Goode T."/>
            <person name="Graham J."/>
            <person name="Grandbois E."/>
            <person name="Grewal S."/>
            <person name="Gyaltsen K."/>
            <person name="Hafez N."/>
            <person name="Hagos B."/>
            <person name="Hall J."/>
            <person name="Henson C."/>
            <person name="Hollinger A."/>
            <person name="Honan T."/>
            <person name="Huard M.D."/>
            <person name="Hughes L."/>
            <person name="Hurhula B."/>
            <person name="Husby M.E."/>
            <person name="Kamat A."/>
            <person name="Kanga B."/>
            <person name="Kashin S."/>
            <person name="Khazanovich D."/>
            <person name="Kisner P."/>
            <person name="Lance K."/>
            <person name="Lara M."/>
            <person name="Lee W."/>
            <person name="Lennon N."/>
            <person name="Letendre F."/>
            <person name="LeVine R."/>
            <person name="Lipovsky A."/>
            <person name="Liu X."/>
            <person name="Liu J."/>
            <person name="Liu S."/>
            <person name="Lokyitsang T."/>
            <person name="Lokyitsang Y."/>
            <person name="Lubonja R."/>
            <person name="Lui A."/>
            <person name="MacDonald P."/>
            <person name="Magnisalis V."/>
            <person name="Maru K."/>
            <person name="Matthews C."/>
            <person name="McCusker W."/>
            <person name="McDonough S."/>
            <person name="Mehta T."/>
            <person name="Meldrim J."/>
            <person name="Meneus L."/>
            <person name="Mihai O."/>
            <person name="Mihalev A."/>
            <person name="Mihova T."/>
            <person name="Mittelman R."/>
            <person name="Mlenga V."/>
            <person name="Montmayeur A."/>
            <person name="Mulrain L."/>
            <person name="Navidi A."/>
            <person name="Naylor J."/>
            <person name="Negash T."/>
            <person name="Nguyen T."/>
            <person name="Nguyen N."/>
            <person name="Nicol R."/>
            <person name="Norbu C."/>
            <person name="Norbu N."/>
            <person name="Novod N."/>
            <person name="O'Neill B."/>
            <person name="Osman S."/>
            <person name="Markiewicz E."/>
            <person name="Oyono O.L."/>
            <person name="Patti C."/>
            <person name="Phunkhang P."/>
            <person name="Pierre F."/>
            <person name="Priest M."/>
            <person name="Raghuraman S."/>
            <person name="Rege F."/>
            <person name="Reyes R."/>
            <person name="Rise C."/>
            <person name="Rogov P."/>
            <person name="Ross K."/>
            <person name="Ryan E."/>
            <person name="Settipalli S."/>
            <person name="Shea T."/>
            <person name="Sherpa N."/>
            <person name="Shi L."/>
            <person name="Shih D."/>
            <person name="Sparrow T."/>
            <person name="Spaulding J."/>
            <person name="Stalker J."/>
            <person name="Stange-Thomann N."/>
            <person name="Stavropoulos S."/>
            <person name="Stone C."/>
            <person name="Strader C."/>
            <person name="Tesfaye S."/>
            <person name="Thomson T."/>
            <person name="Thoulutsang Y."/>
            <person name="Thoulutsang D."/>
            <person name="Topham K."/>
            <person name="Topping I."/>
            <person name="Tsamla T."/>
            <person name="Vassiliev H."/>
            <person name="Vo A."/>
            <person name="Wangchuk T."/>
            <person name="Wangdi T."/>
            <person name="Weiand M."/>
            <person name="Wilkinson J."/>
            <person name="Wilson A."/>
            <person name="Yadav S."/>
            <person name="Young G."/>
            <person name="Yu Q."/>
            <person name="Zembek L."/>
            <person name="Zhong D."/>
            <person name="Zimmer A."/>
            <person name="Zwirko Z."/>
            <person name="Jaffe D.B."/>
            <person name="Alvarez P."/>
            <person name="Brockman W."/>
            <person name="Butler J."/>
            <person name="Chin C."/>
            <person name="Gnerre S."/>
            <person name="Grabherr M."/>
            <person name="Kleber M."/>
            <person name="Mauceli E."/>
            <person name="MacCallum I."/>
        </authorList>
    </citation>
    <scope>NUCLEOTIDE SEQUENCE [LARGE SCALE GENOMIC DNA]</scope>
    <source>
        <strain evidence="2">MSH-3 / Tucson 14011-0111.49</strain>
    </source>
</reference>
<sequence length="60" mass="6976">MRREYLNDDFVFAATKQAAIAAQSCPMGRPKDQWQVYAVIGHCRSLMHANFIYPPNYGYY</sequence>
<evidence type="ECO:0000313" key="1">
    <source>
        <dbReference type="EMBL" id="EDW24816.1"/>
    </source>
</evidence>